<evidence type="ECO:0000256" key="1">
    <source>
        <dbReference type="ARBA" id="ARBA00003929"/>
    </source>
</evidence>
<keyword evidence="11 12" id="KW-0807">Transducer</keyword>
<dbReference type="CDD" id="cd15421">
    <property type="entry name" value="7tmA_OR2T-like"/>
    <property type="match status" value="1"/>
</dbReference>
<organism evidence="15 16">
    <name type="scientific">Lynx pardinus</name>
    <name type="common">Iberian lynx</name>
    <name type="synonym">Felis pardina</name>
    <dbReference type="NCBI Taxonomy" id="191816"/>
    <lineage>
        <taxon>Eukaryota</taxon>
        <taxon>Metazoa</taxon>
        <taxon>Chordata</taxon>
        <taxon>Craniata</taxon>
        <taxon>Vertebrata</taxon>
        <taxon>Euteleostomi</taxon>
        <taxon>Mammalia</taxon>
        <taxon>Eutheria</taxon>
        <taxon>Laurasiatheria</taxon>
        <taxon>Carnivora</taxon>
        <taxon>Feliformia</taxon>
        <taxon>Felidae</taxon>
        <taxon>Felinae</taxon>
        <taxon>Lynx</taxon>
    </lineage>
</organism>
<feature type="transmembrane region" description="Helical" evidence="13">
    <location>
        <begin position="237"/>
        <end position="260"/>
    </location>
</feature>
<dbReference type="PROSITE" id="PS00237">
    <property type="entry name" value="G_PROTEIN_RECEP_F1_1"/>
    <property type="match status" value="1"/>
</dbReference>
<comment type="subcellular location">
    <subcellularLocation>
        <location evidence="2">Cell membrane</location>
        <topology evidence="2">Multi-pass membrane protein</topology>
    </subcellularLocation>
</comment>
<dbReference type="GO" id="GO:0005886">
    <property type="term" value="C:plasma membrane"/>
    <property type="evidence" value="ECO:0007669"/>
    <property type="project" value="UniProtKB-SubCell"/>
</dbReference>
<dbReference type="InterPro" id="IPR017452">
    <property type="entry name" value="GPCR_Rhodpsn_7TM"/>
</dbReference>
<feature type="transmembrane region" description="Helical" evidence="13">
    <location>
        <begin position="140"/>
        <end position="162"/>
    </location>
</feature>
<dbReference type="FunFam" id="1.20.1070.10:FF:000005">
    <property type="entry name" value="Olfactory receptor"/>
    <property type="match status" value="1"/>
</dbReference>
<dbReference type="Pfam" id="PF13853">
    <property type="entry name" value="7tm_4"/>
    <property type="match status" value="2"/>
</dbReference>
<dbReference type="InterPro" id="IPR000725">
    <property type="entry name" value="Olfact_rcpt"/>
</dbReference>
<evidence type="ECO:0000256" key="10">
    <source>
        <dbReference type="ARBA" id="ARBA00023170"/>
    </source>
</evidence>
<evidence type="ECO:0000256" key="2">
    <source>
        <dbReference type="ARBA" id="ARBA00004651"/>
    </source>
</evidence>
<dbReference type="AlphaFoldDB" id="A0A485P3M3"/>
<evidence type="ECO:0000256" key="11">
    <source>
        <dbReference type="ARBA" id="ARBA00023224"/>
    </source>
</evidence>
<keyword evidence="6" id="KW-0552">Olfaction</keyword>
<gene>
    <name evidence="15" type="ORF">LYPA_23C010971</name>
</gene>
<accession>A0A485P3M3</accession>
<dbReference type="PRINTS" id="PR00245">
    <property type="entry name" value="OLFACTORYR"/>
</dbReference>
<proteinExistence type="inferred from homology"/>
<keyword evidence="4" id="KW-0716">Sensory transduction</keyword>
<dbReference type="PROSITE" id="PS50262">
    <property type="entry name" value="G_PROTEIN_RECEP_F1_2"/>
    <property type="match status" value="2"/>
</dbReference>
<dbReference type="PANTHER" id="PTHR26453">
    <property type="entry name" value="OLFACTORY RECEPTOR"/>
    <property type="match status" value="1"/>
</dbReference>
<evidence type="ECO:0000256" key="13">
    <source>
        <dbReference type="SAM" id="Phobius"/>
    </source>
</evidence>
<dbReference type="SMART" id="SM01381">
    <property type="entry name" value="7TM_GPCR_Srsx"/>
    <property type="match status" value="1"/>
</dbReference>
<dbReference type="InterPro" id="IPR000276">
    <property type="entry name" value="GPCR_Rhodpsn"/>
</dbReference>
<feature type="transmembrane region" description="Helical" evidence="13">
    <location>
        <begin position="411"/>
        <end position="432"/>
    </location>
</feature>
<feature type="transmembrane region" description="Helical" evidence="13">
    <location>
        <begin position="197"/>
        <end position="225"/>
    </location>
</feature>
<feature type="domain" description="G-protein coupled receptors family 1 profile" evidence="14">
    <location>
        <begin position="41"/>
        <end position="290"/>
    </location>
</feature>
<dbReference type="GO" id="GO:0004930">
    <property type="term" value="F:G protein-coupled receptor activity"/>
    <property type="evidence" value="ECO:0007669"/>
    <property type="project" value="UniProtKB-KW"/>
</dbReference>
<dbReference type="Gene3D" id="1.20.1070.10">
    <property type="entry name" value="Rhodopsin 7-helix transmembrane proteins"/>
    <property type="match status" value="2"/>
</dbReference>
<comment type="similarity">
    <text evidence="12">Belongs to the G-protein coupled receptor 1 family.</text>
</comment>
<keyword evidence="3" id="KW-1003">Cell membrane</keyword>
<keyword evidence="8 12" id="KW-0297">G-protein coupled receptor</keyword>
<evidence type="ECO:0000256" key="9">
    <source>
        <dbReference type="ARBA" id="ARBA00023136"/>
    </source>
</evidence>
<protein>
    <submittedName>
        <fullName evidence="15">Olfactory receptor 710-like</fullName>
    </submittedName>
</protein>
<feature type="transmembrane region" description="Helical" evidence="13">
    <location>
        <begin position="585"/>
        <end position="604"/>
    </location>
</feature>
<sequence>MELWNSTLGNDFTLAEILNDSGVPKLLFATIAVLYMLALTSNGLLLLVIIMDSWLHVPMYLLLSQLSLMDLMFASAVTPKMLVDYLHGENAISFEGCTFQMLVVLTSGGAEDLLLAFMAYDRYVAICHPLHYMVRMRPRICWLTIATSWILAFLNAVILTSYTMHFPFCMSRKIRHLLCEIPPLLKLACADTSIYEYMVYVIGVIFLMPTLAAILASYTFVLIAILHVSSGKGRKKVLITCSSHLTVVGMYYGAAMLMYIQPNYYHSPQQDNILSLFYIIITPTLNPLVYSLRNKEFSDTLWVILDSQDTAEDAQQTLLECAVHCLGGLSSDWQTQILLFVVFLIIYLLTLCGNFLIIVLIHIDSRLHTPMYFFLKNLSFTDLCFSTTVIPQMLFHLLVMRKTISFAGCSIQMIFFLVAGCTESSLLAVMSYDRYVAVCKPLHYSILMTQRVCVQLIIGSWASGAIVSLVDTIFTLCLSYHGQNIINHYFCEPPALLKLASEETYKAEMAILAMGIVILLGPVSLILFSYWNIISTVIRIQSGEGRLKAFSTCGSHLIVVVFFYGSTIFTYMRPNSKKINEGDKVISVFYSVITSMMNPFIYSLRNKEVKEAFRKAFGR</sequence>
<keyword evidence="5 12" id="KW-0812">Transmembrane</keyword>
<dbReference type="CDD" id="cd15225">
    <property type="entry name" value="7tmA_OR10A-like"/>
    <property type="match status" value="1"/>
</dbReference>
<keyword evidence="16" id="KW-1185">Reference proteome</keyword>
<keyword evidence="10 12" id="KW-0675">Receptor</keyword>
<keyword evidence="7 13" id="KW-1133">Transmembrane helix</keyword>
<dbReference type="EMBL" id="CAAGRJ010026556">
    <property type="protein sequence ID" value="VFV38863.1"/>
    <property type="molecule type" value="Genomic_DNA"/>
</dbReference>
<evidence type="ECO:0000256" key="12">
    <source>
        <dbReference type="RuleBase" id="RU000688"/>
    </source>
</evidence>
<feature type="domain" description="G-protein coupled receptors family 1 profile" evidence="14">
    <location>
        <begin position="353"/>
        <end position="602"/>
    </location>
</feature>
<comment type="function">
    <text evidence="1">Putative odorant or sperm cell receptor.</text>
</comment>
<keyword evidence="9 13" id="KW-0472">Membrane</keyword>
<reference evidence="15 16" key="1">
    <citation type="submission" date="2019-01" db="EMBL/GenBank/DDBJ databases">
        <authorList>
            <person name="Alioto T."/>
            <person name="Alioto T."/>
        </authorList>
    </citation>
    <scope>NUCLEOTIDE SEQUENCE [LARGE SCALE GENOMIC DNA]</scope>
</reference>
<feature type="transmembrane region" description="Helical" evidence="13">
    <location>
        <begin position="509"/>
        <end position="533"/>
    </location>
</feature>
<feature type="transmembrane region" description="Helical" evidence="13">
    <location>
        <begin position="554"/>
        <end position="573"/>
    </location>
</feature>
<evidence type="ECO:0000256" key="7">
    <source>
        <dbReference type="ARBA" id="ARBA00022989"/>
    </source>
</evidence>
<feature type="transmembrane region" description="Helical" evidence="13">
    <location>
        <begin position="26"/>
        <end position="50"/>
    </location>
</feature>
<evidence type="ECO:0000256" key="5">
    <source>
        <dbReference type="ARBA" id="ARBA00022692"/>
    </source>
</evidence>
<feature type="transmembrane region" description="Helical" evidence="13">
    <location>
        <begin position="378"/>
        <end position="399"/>
    </location>
</feature>
<evidence type="ECO:0000256" key="3">
    <source>
        <dbReference type="ARBA" id="ARBA00022475"/>
    </source>
</evidence>
<evidence type="ECO:0000313" key="16">
    <source>
        <dbReference type="Proteomes" id="UP000386466"/>
    </source>
</evidence>
<evidence type="ECO:0000259" key="14">
    <source>
        <dbReference type="PROSITE" id="PS50262"/>
    </source>
</evidence>
<feature type="transmembrane region" description="Helical" evidence="13">
    <location>
        <begin position="57"/>
        <end position="78"/>
    </location>
</feature>
<dbReference type="FunFam" id="1.20.1070.10:FF:000008">
    <property type="entry name" value="Olfactory receptor"/>
    <property type="match status" value="1"/>
</dbReference>
<evidence type="ECO:0000313" key="15">
    <source>
        <dbReference type="EMBL" id="VFV38863.1"/>
    </source>
</evidence>
<feature type="transmembrane region" description="Helical" evidence="13">
    <location>
        <begin position="337"/>
        <end position="363"/>
    </location>
</feature>
<feature type="transmembrane region" description="Helical" evidence="13">
    <location>
        <begin position="98"/>
        <end position="120"/>
    </location>
</feature>
<dbReference type="PRINTS" id="PR00237">
    <property type="entry name" value="GPCRRHODOPSN"/>
</dbReference>
<dbReference type="GO" id="GO:0004984">
    <property type="term" value="F:olfactory receptor activity"/>
    <property type="evidence" value="ECO:0007669"/>
    <property type="project" value="InterPro"/>
</dbReference>
<evidence type="ECO:0000256" key="6">
    <source>
        <dbReference type="ARBA" id="ARBA00022725"/>
    </source>
</evidence>
<dbReference type="SUPFAM" id="SSF81321">
    <property type="entry name" value="Family A G protein-coupled receptor-like"/>
    <property type="match status" value="2"/>
</dbReference>
<name>A0A485P3M3_LYNPA</name>
<evidence type="ECO:0000256" key="4">
    <source>
        <dbReference type="ARBA" id="ARBA00022606"/>
    </source>
</evidence>
<evidence type="ECO:0000256" key="8">
    <source>
        <dbReference type="ARBA" id="ARBA00023040"/>
    </source>
</evidence>
<dbReference type="Proteomes" id="UP000386466">
    <property type="component" value="Unassembled WGS sequence"/>
</dbReference>